<evidence type="ECO:0000256" key="1">
    <source>
        <dbReference type="SAM" id="MobiDB-lite"/>
    </source>
</evidence>
<evidence type="ECO:0000313" key="2">
    <source>
        <dbReference type="EMBL" id="CAK9033661.1"/>
    </source>
</evidence>
<name>A0ABP0L3C2_9DINO</name>
<comment type="caution">
    <text evidence="2">The sequence shown here is derived from an EMBL/GenBank/DDBJ whole genome shotgun (WGS) entry which is preliminary data.</text>
</comment>
<dbReference type="EMBL" id="CAXAMM010014404">
    <property type="protein sequence ID" value="CAK9033661.1"/>
    <property type="molecule type" value="Genomic_DNA"/>
</dbReference>
<evidence type="ECO:0000313" key="3">
    <source>
        <dbReference type="Proteomes" id="UP001642464"/>
    </source>
</evidence>
<proteinExistence type="predicted"/>
<gene>
    <name evidence="2" type="ORF">SCF082_LOCUS20576</name>
</gene>
<accession>A0ABP0L3C2</accession>
<organism evidence="2 3">
    <name type="scientific">Durusdinium trenchii</name>
    <dbReference type="NCBI Taxonomy" id="1381693"/>
    <lineage>
        <taxon>Eukaryota</taxon>
        <taxon>Sar</taxon>
        <taxon>Alveolata</taxon>
        <taxon>Dinophyceae</taxon>
        <taxon>Suessiales</taxon>
        <taxon>Symbiodiniaceae</taxon>
        <taxon>Durusdinium</taxon>
    </lineage>
</organism>
<feature type="region of interest" description="Disordered" evidence="1">
    <location>
        <begin position="19"/>
        <end position="44"/>
    </location>
</feature>
<dbReference type="Proteomes" id="UP001642464">
    <property type="component" value="Unassembled WGS sequence"/>
</dbReference>
<feature type="compositionally biased region" description="Basic residues" evidence="1">
    <location>
        <begin position="21"/>
        <end position="35"/>
    </location>
</feature>
<reference evidence="2 3" key="1">
    <citation type="submission" date="2024-02" db="EMBL/GenBank/DDBJ databases">
        <authorList>
            <person name="Chen Y."/>
            <person name="Shah S."/>
            <person name="Dougan E. K."/>
            <person name="Thang M."/>
            <person name="Chan C."/>
        </authorList>
    </citation>
    <scope>NUCLEOTIDE SEQUENCE [LARGE SCALE GENOMIC DNA]</scope>
</reference>
<protein>
    <submittedName>
        <fullName evidence="2">Uncharacterized protein</fullName>
    </submittedName>
</protein>
<keyword evidence="3" id="KW-1185">Reference proteome</keyword>
<sequence>MKAMKKLSVKTVKKALEKAKTKGKALGKAKAKGKPNPKNSINKTNLEKLGRMSLDDKVKAAAESGDNLEEQAAVLKSSLEKDEHSQIWGRYQTYNKNNPEEKGRVDTLSKKKKGMKAAEWLMEAAGKRYMHVSKSVSATESWEKGNKWESEKQMLDKFDWEEFEPLL</sequence>